<protein>
    <submittedName>
        <fullName evidence="2">Uncharacterized protein</fullName>
    </submittedName>
</protein>
<organism evidence="2">
    <name type="scientific">Lotus japonicus</name>
    <name type="common">Lotus corniculatus var. japonicus</name>
    <dbReference type="NCBI Taxonomy" id="34305"/>
    <lineage>
        <taxon>Eukaryota</taxon>
        <taxon>Viridiplantae</taxon>
        <taxon>Streptophyta</taxon>
        <taxon>Embryophyta</taxon>
        <taxon>Tracheophyta</taxon>
        <taxon>Spermatophyta</taxon>
        <taxon>Magnoliopsida</taxon>
        <taxon>eudicotyledons</taxon>
        <taxon>Gunneridae</taxon>
        <taxon>Pentapetalae</taxon>
        <taxon>rosids</taxon>
        <taxon>fabids</taxon>
        <taxon>Fabales</taxon>
        <taxon>Fabaceae</taxon>
        <taxon>Papilionoideae</taxon>
        <taxon>50 kb inversion clade</taxon>
        <taxon>NPAAA clade</taxon>
        <taxon>Hologalegina</taxon>
        <taxon>robinioid clade</taxon>
        <taxon>Loteae</taxon>
        <taxon>Lotus</taxon>
    </lineage>
</organism>
<keyword evidence="1" id="KW-1133">Transmembrane helix</keyword>
<proteinExistence type="evidence at transcript level"/>
<dbReference type="AlphaFoldDB" id="I3SQR2"/>
<feature type="transmembrane region" description="Helical" evidence="1">
    <location>
        <begin position="12"/>
        <end position="32"/>
    </location>
</feature>
<evidence type="ECO:0000256" key="1">
    <source>
        <dbReference type="SAM" id="Phobius"/>
    </source>
</evidence>
<evidence type="ECO:0000313" key="2">
    <source>
        <dbReference type="EMBL" id="AFK42604.1"/>
    </source>
</evidence>
<accession>I3SQR2</accession>
<reference evidence="2" key="1">
    <citation type="submission" date="2012-05" db="EMBL/GenBank/DDBJ databases">
        <authorList>
            <person name="Krishnakumar V."/>
            <person name="Cheung F."/>
            <person name="Xiao Y."/>
            <person name="Chan A."/>
            <person name="Moskal W.A."/>
            <person name="Town C.D."/>
        </authorList>
    </citation>
    <scope>NUCLEOTIDE SEQUENCE</scope>
</reference>
<keyword evidence="1" id="KW-0812">Transmembrane</keyword>
<dbReference type="EMBL" id="BT142810">
    <property type="protein sequence ID" value="AFK42604.1"/>
    <property type="molecule type" value="mRNA"/>
</dbReference>
<keyword evidence="1" id="KW-0472">Membrane</keyword>
<sequence>MFSHITDQLLTTGFFVFITCFFITPSPLSTMYPPPQLLLLMKFKRSSSWVQHSATLWSILSF</sequence>
<name>I3SQR2_LOTJA</name>